<dbReference type="OrthoDB" id="556154at2759"/>
<name>D8TU30_VOLCA</name>
<gene>
    <name evidence="1" type="ORF">VOLCADRAFT_90326</name>
</gene>
<sequence>MFATTFKVVMGTHRMSSTASGRISRRQHQWDYDCCSLPPVPRQRSSNCGFHRHLQLRRLCLPTTTNLLLVVLLPVVLLLSVQKGASGTSSPPPPMPPVPPCGPATVLYQDGVPVSAIRTPVLAVATGQEISPAYILQVMDTQYGDGFHFDGTPDILISWQGSVEYNTTFGMLSEAEFNASYSGSAGCVPPVTTSDPLGIWLVRPGITLAIPLFYATRTDYSSLIQLCGPPTTFYSFVSVSDVNGNVAWASTDWVAANDATNPICPDSPTAWGYIKFGISYCPCPAQPPPPSPPPPPPMPPVSSCGVITTKSQGVPVSGIRAPLRSSRTGEEIGPAFIYIQPDPEITAPILALGFPKLVIGWQQDSTIMVWGNIFNEVEFQSLYNGSTG</sequence>
<dbReference type="eggNOG" id="ENOG502QWQN">
    <property type="taxonomic scope" value="Eukaryota"/>
</dbReference>
<reference evidence="1 2" key="1">
    <citation type="journal article" date="2010" name="Science">
        <title>Genomic analysis of organismal complexity in the multicellular green alga Volvox carteri.</title>
        <authorList>
            <person name="Prochnik S.E."/>
            <person name="Umen J."/>
            <person name="Nedelcu A.M."/>
            <person name="Hallmann A."/>
            <person name="Miller S.M."/>
            <person name="Nishii I."/>
            <person name="Ferris P."/>
            <person name="Kuo A."/>
            <person name="Mitros T."/>
            <person name="Fritz-Laylin L.K."/>
            <person name="Hellsten U."/>
            <person name="Chapman J."/>
            <person name="Simakov O."/>
            <person name="Rensing S.A."/>
            <person name="Terry A."/>
            <person name="Pangilinan J."/>
            <person name="Kapitonov V."/>
            <person name="Jurka J."/>
            <person name="Salamov A."/>
            <person name="Shapiro H."/>
            <person name="Schmutz J."/>
            <person name="Grimwood J."/>
            <person name="Lindquist E."/>
            <person name="Lucas S."/>
            <person name="Grigoriev I.V."/>
            <person name="Schmitt R."/>
            <person name="Kirk D."/>
            <person name="Rokhsar D.S."/>
        </authorList>
    </citation>
    <scope>NUCLEOTIDE SEQUENCE [LARGE SCALE GENOMIC DNA]</scope>
    <source>
        <strain evidence="2">f. Nagariensis / Eve</strain>
    </source>
</reference>
<dbReference type="InParanoid" id="D8TU30"/>
<feature type="non-terminal residue" evidence="1">
    <location>
        <position position="388"/>
    </location>
</feature>
<keyword evidence="2" id="KW-1185">Reference proteome</keyword>
<dbReference type="RefSeq" id="XP_002949865.1">
    <property type="nucleotide sequence ID" value="XM_002949819.1"/>
</dbReference>
<dbReference type="Proteomes" id="UP000001058">
    <property type="component" value="Unassembled WGS sequence"/>
</dbReference>
<organism evidence="2">
    <name type="scientific">Volvox carteri f. nagariensis</name>
    <dbReference type="NCBI Taxonomy" id="3068"/>
    <lineage>
        <taxon>Eukaryota</taxon>
        <taxon>Viridiplantae</taxon>
        <taxon>Chlorophyta</taxon>
        <taxon>core chlorophytes</taxon>
        <taxon>Chlorophyceae</taxon>
        <taxon>CS clade</taxon>
        <taxon>Chlamydomonadales</taxon>
        <taxon>Volvocaceae</taxon>
        <taxon>Volvox</taxon>
    </lineage>
</organism>
<accession>D8TU30</accession>
<dbReference type="AlphaFoldDB" id="D8TU30"/>
<evidence type="ECO:0000313" key="2">
    <source>
        <dbReference type="Proteomes" id="UP000001058"/>
    </source>
</evidence>
<proteinExistence type="predicted"/>
<protein>
    <recommendedName>
        <fullName evidence="3">Pherophorin domain-containing protein</fullName>
    </recommendedName>
</protein>
<dbReference type="KEGG" id="vcn:VOLCADRAFT_90326"/>
<dbReference type="GeneID" id="9619213"/>
<evidence type="ECO:0008006" key="3">
    <source>
        <dbReference type="Google" id="ProtNLM"/>
    </source>
</evidence>
<evidence type="ECO:0000313" key="1">
    <source>
        <dbReference type="EMBL" id="EFJ48968.1"/>
    </source>
</evidence>
<dbReference type="EMBL" id="GL378337">
    <property type="protein sequence ID" value="EFJ48968.1"/>
    <property type="molecule type" value="Genomic_DNA"/>
</dbReference>